<dbReference type="SMART" id="SM00421">
    <property type="entry name" value="HTH_LUXR"/>
    <property type="match status" value="1"/>
</dbReference>
<accession>A0ABM7U750</accession>
<evidence type="ECO:0000256" key="3">
    <source>
        <dbReference type="SAM" id="MobiDB-lite"/>
    </source>
</evidence>
<dbReference type="PROSITE" id="PS50110">
    <property type="entry name" value="RESPONSE_REGULATORY"/>
    <property type="match status" value="1"/>
</dbReference>
<dbReference type="Pfam" id="PF00072">
    <property type="entry name" value="Response_reg"/>
    <property type="match status" value="1"/>
</dbReference>
<organism evidence="6 7">
    <name type="scientific">Actinomyces capricornis</name>
    <dbReference type="NCBI Taxonomy" id="2755559"/>
    <lineage>
        <taxon>Bacteria</taxon>
        <taxon>Bacillati</taxon>
        <taxon>Actinomycetota</taxon>
        <taxon>Actinomycetes</taxon>
        <taxon>Actinomycetales</taxon>
        <taxon>Actinomycetaceae</taxon>
        <taxon>Actinomyces</taxon>
    </lineage>
</organism>
<evidence type="ECO:0000313" key="7">
    <source>
        <dbReference type="Proteomes" id="UP000824496"/>
    </source>
</evidence>
<dbReference type="InterPro" id="IPR001789">
    <property type="entry name" value="Sig_transdc_resp-reg_receiver"/>
</dbReference>
<dbReference type="InterPro" id="IPR016032">
    <property type="entry name" value="Sig_transdc_resp-reg_C-effctor"/>
</dbReference>
<evidence type="ECO:0000256" key="1">
    <source>
        <dbReference type="ARBA" id="ARBA00023125"/>
    </source>
</evidence>
<dbReference type="SUPFAM" id="SSF52172">
    <property type="entry name" value="CheY-like"/>
    <property type="match status" value="1"/>
</dbReference>
<dbReference type="GO" id="GO:0003677">
    <property type="term" value="F:DNA binding"/>
    <property type="evidence" value="ECO:0007669"/>
    <property type="project" value="UniProtKB-KW"/>
</dbReference>
<dbReference type="Proteomes" id="UP000824496">
    <property type="component" value="Chromosome"/>
</dbReference>
<reference evidence="6 7" key="1">
    <citation type="submission" date="2021-08" db="EMBL/GenBank/DDBJ databases">
        <title>Whole genome sequence of novel Actinomyces species strain MAS-1.</title>
        <authorList>
            <person name="Saito M."/>
            <person name="Kuwahara N."/>
            <person name="Takizawa T."/>
            <person name="Gotouda H."/>
            <person name="Ochiai T."/>
        </authorList>
    </citation>
    <scope>NUCLEOTIDE SEQUENCE [LARGE SCALE GENOMIC DNA]</scope>
    <source>
        <strain evidence="6 7">MAS-1</strain>
    </source>
</reference>
<sequence>MTAPMHPQAPGPRTPGAPSSVPSAQSVHGPIRVLIADDQALVRGALATLLGLEEDIEVVAQAGTGREAVAAARSQAIDVALLDIDMPDMDGLAATAELDALGLGCRSLIVTTFGRPGYLSRALEAGASGFLVKDTPPQELAEAIRRIHAGGRVIDADLAQESVILGPNPLTEREKEVLRLAARGADAHGIAQALHLGEGTVRNYLSSAIAKTHARNRTEAARTAETNGWL</sequence>
<evidence type="ECO:0000256" key="2">
    <source>
        <dbReference type="PROSITE-ProRule" id="PRU00169"/>
    </source>
</evidence>
<dbReference type="SUPFAM" id="SSF46894">
    <property type="entry name" value="C-terminal effector domain of the bipartite response regulators"/>
    <property type="match status" value="1"/>
</dbReference>
<feature type="region of interest" description="Disordered" evidence="3">
    <location>
        <begin position="1"/>
        <end position="25"/>
    </location>
</feature>
<keyword evidence="2" id="KW-0597">Phosphoprotein</keyword>
<dbReference type="PANTHER" id="PTHR43214">
    <property type="entry name" value="TWO-COMPONENT RESPONSE REGULATOR"/>
    <property type="match status" value="1"/>
</dbReference>
<dbReference type="InterPro" id="IPR000792">
    <property type="entry name" value="Tscrpt_reg_LuxR_C"/>
</dbReference>
<dbReference type="CDD" id="cd06170">
    <property type="entry name" value="LuxR_C_like"/>
    <property type="match status" value="1"/>
</dbReference>
<evidence type="ECO:0000259" key="4">
    <source>
        <dbReference type="PROSITE" id="PS50043"/>
    </source>
</evidence>
<gene>
    <name evidence="6" type="primary">desR</name>
    <name evidence="6" type="ORF">MANAM107_02060</name>
</gene>
<name>A0ABM7U750_9ACTO</name>
<dbReference type="InterPro" id="IPR011006">
    <property type="entry name" value="CheY-like_superfamily"/>
</dbReference>
<dbReference type="InterPro" id="IPR039420">
    <property type="entry name" value="WalR-like"/>
</dbReference>
<dbReference type="PANTHER" id="PTHR43214:SF42">
    <property type="entry name" value="TRANSCRIPTIONAL REGULATORY PROTEIN DESR"/>
    <property type="match status" value="1"/>
</dbReference>
<keyword evidence="7" id="KW-1185">Reference proteome</keyword>
<keyword evidence="1 6" id="KW-0238">DNA-binding</keyword>
<evidence type="ECO:0000259" key="5">
    <source>
        <dbReference type="PROSITE" id="PS50110"/>
    </source>
</evidence>
<dbReference type="PRINTS" id="PR00038">
    <property type="entry name" value="HTHLUXR"/>
</dbReference>
<dbReference type="EMBL" id="AP025017">
    <property type="protein sequence ID" value="BDA63372.1"/>
    <property type="molecule type" value="Genomic_DNA"/>
</dbReference>
<protein>
    <submittedName>
        <fullName evidence="6">DNA-binding response regulator</fullName>
    </submittedName>
</protein>
<feature type="domain" description="Response regulatory" evidence="5">
    <location>
        <begin position="32"/>
        <end position="148"/>
    </location>
</feature>
<dbReference type="Pfam" id="PF00196">
    <property type="entry name" value="GerE"/>
    <property type="match status" value="1"/>
</dbReference>
<feature type="modified residue" description="4-aspartylphosphate" evidence="2">
    <location>
        <position position="83"/>
    </location>
</feature>
<feature type="domain" description="HTH luxR-type" evidence="4">
    <location>
        <begin position="163"/>
        <end position="228"/>
    </location>
</feature>
<evidence type="ECO:0000313" key="6">
    <source>
        <dbReference type="EMBL" id="BDA63372.1"/>
    </source>
</evidence>
<dbReference type="Gene3D" id="3.40.50.2300">
    <property type="match status" value="1"/>
</dbReference>
<dbReference type="CDD" id="cd19930">
    <property type="entry name" value="REC_DesR-like"/>
    <property type="match status" value="1"/>
</dbReference>
<proteinExistence type="predicted"/>
<dbReference type="PROSITE" id="PS50043">
    <property type="entry name" value="HTH_LUXR_2"/>
    <property type="match status" value="1"/>
</dbReference>
<dbReference type="SMART" id="SM00448">
    <property type="entry name" value="REC"/>
    <property type="match status" value="1"/>
</dbReference>
<dbReference type="PROSITE" id="PS00622">
    <property type="entry name" value="HTH_LUXR_1"/>
    <property type="match status" value="1"/>
</dbReference>